<dbReference type="CDD" id="cd01583">
    <property type="entry name" value="IPMI"/>
    <property type="match status" value="1"/>
</dbReference>
<dbReference type="FunFam" id="3.30.499.10:FF:000007">
    <property type="entry name" value="3-isopropylmalate dehydratase large subunit"/>
    <property type="match status" value="1"/>
</dbReference>
<proteinExistence type="inferred from homology"/>
<feature type="binding site" evidence="13">
    <location>
        <position position="413"/>
    </location>
    <ligand>
        <name>[4Fe-4S] cluster</name>
        <dbReference type="ChEBI" id="CHEBI:49883"/>
    </ligand>
</feature>
<evidence type="ECO:0000256" key="13">
    <source>
        <dbReference type="HAMAP-Rule" id="MF_01026"/>
    </source>
</evidence>
<keyword evidence="6 13" id="KW-0004">4Fe-4S</keyword>
<dbReference type="GO" id="GO:0009098">
    <property type="term" value="P:L-leucine biosynthetic process"/>
    <property type="evidence" value="ECO:0007669"/>
    <property type="project" value="UniProtKB-UniRule"/>
</dbReference>
<dbReference type="SUPFAM" id="SSF53732">
    <property type="entry name" value="Aconitase iron-sulfur domain"/>
    <property type="match status" value="1"/>
</dbReference>
<comment type="cofactor">
    <cofactor evidence="13">
        <name>[4Fe-4S] cluster</name>
        <dbReference type="ChEBI" id="CHEBI:49883"/>
    </cofactor>
    <text evidence="13">Binds 1 [4Fe-4S] cluster per subunit.</text>
</comment>
<dbReference type="GeneID" id="93678968"/>
<dbReference type="InterPro" id="IPR004430">
    <property type="entry name" value="3-IsopropMal_deHydase_lsu"/>
</dbReference>
<dbReference type="NCBIfam" id="NF004016">
    <property type="entry name" value="PRK05478.1"/>
    <property type="match status" value="1"/>
</dbReference>
<dbReference type="HAMAP" id="MF_01026">
    <property type="entry name" value="LeuC_type1"/>
    <property type="match status" value="1"/>
</dbReference>
<evidence type="ECO:0000256" key="1">
    <source>
        <dbReference type="ARBA" id="ARBA00000491"/>
    </source>
</evidence>
<evidence type="ECO:0000256" key="4">
    <source>
        <dbReference type="ARBA" id="ARBA00011271"/>
    </source>
</evidence>
<evidence type="ECO:0000256" key="3">
    <source>
        <dbReference type="ARBA" id="ARBA00004729"/>
    </source>
</evidence>
<evidence type="ECO:0000256" key="10">
    <source>
        <dbReference type="ARBA" id="ARBA00023014"/>
    </source>
</evidence>
<keyword evidence="11 13" id="KW-0456">Lyase</keyword>
<dbReference type="PROSITE" id="PS01244">
    <property type="entry name" value="ACONITASE_2"/>
    <property type="match status" value="1"/>
</dbReference>
<dbReference type="EMBL" id="JAZDQQ010000048">
    <property type="protein sequence ID" value="MEE1883734.1"/>
    <property type="molecule type" value="Genomic_DNA"/>
</dbReference>
<comment type="catalytic activity">
    <reaction evidence="1 13">
        <text>(2R,3S)-3-isopropylmalate = (2S)-2-isopropylmalate</text>
        <dbReference type="Rhea" id="RHEA:32287"/>
        <dbReference type="ChEBI" id="CHEBI:1178"/>
        <dbReference type="ChEBI" id="CHEBI:35121"/>
        <dbReference type="EC" id="4.2.1.33"/>
    </reaction>
</comment>
<comment type="similarity">
    <text evidence="13">Belongs to the aconitase/IPM isomerase family. LeuC type 1 subfamily.</text>
</comment>
<dbReference type="InterPro" id="IPR015931">
    <property type="entry name" value="Acnase/IPM_dHydase_lsu_aba_1/3"/>
</dbReference>
<evidence type="ECO:0000256" key="9">
    <source>
        <dbReference type="ARBA" id="ARBA00023004"/>
    </source>
</evidence>
<feature type="binding site" evidence="13">
    <location>
        <position position="416"/>
    </location>
    <ligand>
        <name>[4Fe-4S] cluster</name>
        <dbReference type="ChEBI" id="CHEBI:49883"/>
    </ligand>
</feature>
<feature type="binding site" evidence="13">
    <location>
        <position position="352"/>
    </location>
    <ligand>
        <name>[4Fe-4S] cluster</name>
        <dbReference type="ChEBI" id="CHEBI:49883"/>
    </ligand>
</feature>
<keyword evidence="10 13" id="KW-0411">Iron-sulfur</keyword>
<comment type="function">
    <text evidence="2 13">Catalyzes the isomerization between 2-isopropylmalate and 3-isopropylmalate, via the formation of 2-isopropylmaleate.</text>
</comment>
<accession>A0A1H9TUS7</accession>
<dbReference type="PANTHER" id="PTHR43822:SF9">
    <property type="entry name" value="3-ISOPROPYLMALATE DEHYDRATASE"/>
    <property type="match status" value="1"/>
</dbReference>
<dbReference type="InterPro" id="IPR033941">
    <property type="entry name" value="IPMI_cat"/>
</dbReference>
<dbReference type="PROSITE" id="PS00450">
    <property type="entry name" value="ACONITASE_1"/>
    <property type="match status" value="1"/>
</dbReference>
<evidence type="ECO:0000256" key="8">
    <source>
        <dbReference type="ARBA" id="ARBA00022723"/>
    </source>
</evidence>
<dbReference type="RefSeq" id="WP_094012469.1">
    <property type="nucleotide sequence ID" value="NZ_CP128543.1"/>
</dbReference>
<dbReference type="InterPro" id="IPR001030">
    <property type="entry name" value="Acoase/IPM_deHydtase_lsu_aba"/>
</dbReference>
<comment type="pathway">
    <text evidence="3 13">Amino-acid biosynthesis; L-leucine biosynthesis; L-leucine from 3-methyl-2-oxobutanoate: step 2/4.</text>
</comment>
<dbReference type="Proteomes" id="UP001329505">
    <property type="component" value="Unassembled WGS sequence"/>
</dbReference>
<evidence type="ECO:0000313" key="15">
    <source>
        <dbReference type="EMBL" id="MEE1883734.1"/>
    </source>
</evidence>
<evidence type="ECO:0000313" key="18">
    <source>
        <dbReference type="Proteomes" id="UP001329505"/>
    </source>
</evidence>
<evidence type="ECO:0000256" key="7">
    <source>
        <dbReference type="ARBA" id="ARBA00022605"/>
    </source>
</evidence>
<organism evidence="16 17">
    <name type="scientific">Pseudomonas soli</name>
    <dbReference type="NCBI Taxonomy" id="1306993"/>
    <lineage>
        <taxon>Bacteria</taxon>
        <taxon>Pseudomonadati</taxon>
        <taxon>Pseudomonadota</taxon>
        <taxon>Gammaproteobacteria</taxon>
        <taxon>Pseudomonadales</taxon>
        <taxon>Pseudomonadaceae</taxon>
        <taxon>Pseudomonas</taxon>
    </lineage>
</organism>
<reference evidence="15 18" key="2">
    <citation type="submission" date="2024-01" db="EMBL/GenBank/DDBJ databases">
        <title>Unpublished Manusciprt.</title>
        <authorList>
            <person name="Duman M."/>
            <person name="Valdes E.G."/>
            <person name="Ajmi N."/>
            <person name="Altun S."/>
            <person name="Saticioglu I.B."/>
        </authorList>
    </citation>
    <scope>NUCLEOTIDE SEQUENCE [LARGE SCALE GENOMIC DNA]</scope>
    <source>
        <strain evidence="15 18">139P</strain>
    </source>
</reference>
<dbReference type="InterPro" id="IPR018136">
    <property type="entry name" value="Aconitase_4Fe-4S_BS"/>
</dbReference>
<dbReference type="Gene3D" id="3.30.499.10">
    <property type="entry name" value="Aconitase, domain 3"/>
    <property type="match status" value="2"/>
</dbReference>
<name>A0A1H9TUS7_9PSED</name>
<keyword evidence="18" id="KW-1185">Reference proteome</keyword>
<dbReference type="GO" id="GO:0046872">
    <property type="term" value="F:metal ion binding"/>
    <property type="evidence" value="ECO:0007669"/>
    <property type="project" value="UniProtKB-KW"/>
</dbReference>
<dbReference type="UniPathway" id="UPA00048">
    <property type="reaction ID" value="UER00071"/>
</dbReference>
<keyword evidence="8 13" id="KW-0479">Metal-binding</keyword>
<evidence type="ECO:0000256" key="12">
    <source>
        <dbReference type="ARBA" id="ARBA00023304"/>
    </source>
</evidence>
<comment type="subunit">
    <text evidence="4 13">Heterodimer of LeuC and LeuD.</text>
</comment>
<dbReference type="NCBIfam" id="TIGR00170">
    <property type="entry name" value="leuC"/>
    <property type="match status" value="1"/>
</dbReference>
<dbReference type="InterPro" id="IPR050067">
    <property type="entry name" value="IPM_dehydratase_rel_enz"/>
</dbReference>
<keyword evidence="12 13" id="KW-0100">Branched-chain amino acid biosynthesis</keyword>
<dbReference type="Proteomes" id="UP000199221">
    <property type="component" value="Unassembled WGS sequence"/>
</dbReference>
<protein>
    <recommendedName>
        <fullName evidence="13">3-isopropylmalate dehydratase large subunit</fullName>
        <ecNumber evidence="13">4.2.1.33</ecNumber>
    </recommendedName>
    <alternativeName>
        <fullName evidence="13">Alpha-IPM isomerase</fullName>
        <shortName evidence="13">IPMI</shortName>
    </alternativeName>
    <alternativeName>
        <fullName evidence="13">Isopropylmalate isomerase</fullName>
    </alternativeName>
</protein>
<keyword evidence="5 13" id="KW-0432">Leucine biosynthesis</keyword>
<evidence type="ECO:0000256" key="5">
    <source>
        <dbReference type="ARBA" id="ARBA00022430"/>
    </source>
</evidence>
<keyword evidence="7 13" id="KW-0028">Amino-acid biosynthesis</keyword>
<gene>
    <name evidence="13 15" type="primary">leuC</name>
    <name evidence="16" type="ORF">SAMN05216230_11688</name>
    <name evidence="15" type="ORF">V0R55_26605</name>
</gene>
<dbReference type="Pfam" id="PF00330">
    <property type="entry name" value="Aconitase"/>
    <property type="match status" value="1"/>
</dbReference>
<evidence type="ECO:0000259" key="14">
    <source>
        <dbReference type="Pfam" id="PF00330"/>
    </source>
</evidence>
<evidence type="ECO:0000256" key="2">
    <source>
        <dbReference type="ARBA" id="ARBA00002695"/>
    </source>
</evidence>
<reference evidence="16 17" key="1">
    <citation type="submission" date="2016-10" db="EMBL/GenBank/DDBJ databases">
        <authorList>
            <person name="de Groot N.N."/>
        </authorList>
    </citation>
    <scope>NUCLEOTIDE SEQUENCE [LARGE SCALE GENOMIC DNA]</scope>
    <source>
        <strain evidence="16 17">LMG 27941</strain>
    </source>
</reference>
<evidence type="ECO:0000313" key="16">
    <source>
        <dbReference type="EMBL" id="SES00513.1"/>
    </source>
</evidence>
<keyword evidence="9 13" id="KW-0408">Iron</keyword>
<dbReference type="PANTHER" id="PTHR43822">
    <property type="entry name" value="HOMOACONITASE, MITOCHONDRIAL-RELATED"/>
    <property type="match status" value="1"/>
</dbReference>
<evidence type="ECO:0000256" key="6">
    <source>
        <dbReference type="ARBA" id="ARBA00022485"/>
    </source>
</evidence>
<sequence length="477" mass="51205">MAGKTLYDKLWEAHEVKRRDDGSSLIYIDRHIIHEVTSPQAFEGLRLASRQPWRIDANIATPDHNVPTTPERKGGIEAIADQVSRLQVQTLDENCDEYGIVEFKMNDERQGIVHVISPEQGATLPGMTVVCGDSHTSTHGAFGALAHGIGTSEVEHVLATQCLVAKKMKNMLVRVEGQLPAGVTAKDIVLAVIGKIGTAGGNGHAMEFAGSAIRDLSMEGRMTICNMSIEAGARVGLVAVDDTTVNYVEGRPYAPKGEQWTQAIETWKGLVSDADAVFDTVVELDAAQIKPQVSWGTSPEMVLAVDQRVPDPAAEPDLIKRGSIERALKYMGLAANQAITDIQLDRVFIGSCTNSRIEDLRAAAEIAKGRKVAANIKQALVVPGSGLVKAQAEREGLDKIFLEAGFEWREPGCSMCLAMNPDRLESGEHCASTSNRNFEGRQGAGGRTHLVSPAMAAAAAVTGHFIDVRELIQGSAA</sequence>
<dbReference type="InterPro" id="IPR036008">
    <property type="entry name" value="Aconitase_4Fe-4S_dom"/>
</dbReference>
<feature type="domain" description="Aconitase/3-isopropylmalate dehydratase large subunit alpha/beta/alpha" evidence="14">
    <location>
        <begin position="8"/>
        <end position="463"/>
    </location>
</feature>
<dbReference type="EC" id="4.2.1.33" evidence="13"/>
<dbReference type="GO" id="GO:0051539">
    <property type="term" value="F:4 iron, 4 sulfur cluster binding"/>
    <property type="evidence" value="ECO:0007669"/>
    <property type="project" value="UniProtKB-KW"/>
</dbReference>
<dbReference type="PRINTS" id="PR00415">
    <property type="entry name" value="ACONITASE"/>
</dbReference>
<dbReference type="EMBL" id="FOEQ01000016">
    <property type="protein sequence ID" value="SES00513.1"/>
    <property type="molecule type" value="Genomic_DNA"/>
</dbReference>
<evidence type="ECO:0000256" key="11">
    <source>
        <dbReference type="ARBA" id="ARBA00023239"/>
    </source>
</evidence>
<evidence type="ECO:0000313" key="17">
    <source>
        <dbReference type="Proteomes" id="UP000199221"/>
    </source>
</evidence>
<dbReference type="AlphaFoldDB" id="A0A1H9TUS7"/>
<dbReference type="NCBIfam" id="NF009116">
    <property type="entry name" value="PRK12466.1"/>
    <property type="match status" value="1"/>
</dbReference>
<dbReference type="GO" id="GO:0003861">
    <property type="term" value="F:3-isopropylmalate dehydratase activity"/>
    <property type="evidence" value="ECO:0007669"/>
    <property type="project" value="UniProtKB-UniRule"/>
</dbReference>